<organism evidence="11 12">
    <name type="scientific">Roseateles depolymerans</name>
    <dbReference type="NCBI Taxonomy" id="76731"/>
    <lineage>
        <taxon>Bacteria</taxon>
        <taxon>Pseudomonadati</taxon>
        <taxon>Pseudomonadota</taxon>
        <taxon>Betaproteobacteria</taxon>
        <taxon>Burkholderiales</taxon>
        <taxon>Sphaerotilaceae</taxon>
        <taxon>Roseateles</taxon>
    </lineage>
</organism>
<protein>
    <recommendedName>
        <fullName evidence="7 9">Uroporphyrinogen-III synthase</fullName>
        <ecNumber evidence="3 9">4.2.1.75</ecNumber>
    </recommendedName>
</protein>
<dbReference type="GO" id="GO:0006782">
    <property type="term" value="P:protoporphyrinogen IX biosynthetic process"/>
    <property type="evidence" value="ECO:0007669"/>
    <property type="project" value="UniProtKB-UniRule"/>
</dbReference>
<dbReference type="InterPro" id="IPR039793">
    <property type="entry name" value="UROS/Hem4"/>
</dbReference>
<reference evidence="11 12" key="1">
    <citation type="submission" date="2017-08" db="EMBL/GenBank/DDBJ databases">
        <title>Infants hospitalized years apart are colonized by the same room-sourced microbial strains.</title>
        <authorList>
            <person name="Brooks B."/>
            <person name="Olm M.R."/>
            <person name="Firek B.A."/>
            <person name="Baker R."/>
            <person name="Thomas B.C."/>
            <person name="Morowitz M.J."/>
            <person name="Banfield J.F."/>
        </authorList>
    </citation>
    <scope>NUCLEOTIDE SEQUENCE [LARGE SCALE GENOMIC DNA]</scope>
    <source>
        <strain evidence="11">S2_012_000_R2_81</strain>
    </source>
</reference>
<dbReference type="PANTHER" id="PTHR38042:SF1">
    <property type="entry name" value="UROPORPHYRINOGEN-III SYNTHASE, CHLOROPLASTIC"/>
    <property type="match status" value="1"/>
</dbReference>
<evidence type="ECO:0000256" key="2">
    <source>
        <dbReference type="ARBA" id="ARBA00008133"/>
    </source>
</evidence>
<evidence type="ECO:0000256" key="9">
    <source>
        <dbReference type="RuleBase" id="RU366031"/>
    </source>
</evidence>
<evidence type="ECO:0000256" key="1">
    <source>
        <dbReference type="ARBA" id="ARBA00004772"/>
    </source>
</evidence>
<dbReference type="EMBL" id="QFOD01000010">
    <property type="protein sequence ID" value="PZP31613.1"/>
    <property type="molecule type" value="Genomic_DNA"/>
</dbReference>
<dbReference type="Pfam" id="PF02602">
    <property type="entry name" value="HEM4"/>
    <property type="match status" value="1"/>
</dbReference>
<proteinExistence type="inferred from homology"/>
<dbReference type="GO" id="GO:0006780">
    <property type="term" value="P:uroporphyrinogen III biosynthetic process"/>
    <property type="evidence" value="ECO:0007669"/>
    <property type="project" value="UniProtKB-UniRule"/>
</dbReference>
<evidence type="ECO:0000256" key="5">
    <source>
        <dbReference type="ARBA" id="ARBA00023244"/>
    </source>
</evidence>
<dbReference type="UniPathway" id="UPA00251">
    <property type="reaction ID" value="UER00320"/>
</dbReference>
<comment type="catalytic activity">
    <reaction evidence="8 9">
        <text>hydroxymethylbilane = uroporphyrinogen III + H2O</text>
        <dbReference type="Rhea" id="RHEA:18965"/>
        <dbReference type="ChEBI" id="CHEBI:15377"/>
        <dbReference type="ChEBI" id="CHEBI:57308"/>
        <dbReference type="ChEBI" id="CHEBI:57845"/>
        <dbReference type="EC" id="4.2.1.75"/>
    </reaction>
</comment>
<comment type="pathway">
    <text evidence="1 9">Porphyrin-containing compound metabolism; protoporphyrin-IX biosynthesis; coproporphyrinogen-III from 5-aminolevulinate: step 3/4.</text>
</comment>
<dbReference type="AlphaFoldDB" id="A0A2W5DLS1"/>
<dbReference type="InterPro" id="IPR036108">
    <property type="entry name" value="4pyrrol_syn_uPrphyn_synt_sf"/>
</dbReference>
<evidence type="ECO:0000256" key="4">
    <source>
        <dbReference type="ARBA" id="ARBA00023239"/>
    </source>
</evidence>
<dbReference type="CDD" id="cd06578">
    <property type="entry name" value="HemD"/>
    <property type="match status" value="1"/>
</dbReference>
<evidence type="ECO:0000313" key="11">
    <source>
        <dbReference type="EMBL" id="PZP31613.1"/>
    </source>
</evidence>
<accession>A0A2W5DLS1</accession>
<evidence type="ECO:0000256" key="6">
    <source>
        <dbReference type="ARBA" id="ARBA00037589"/>
    </source>
</evidence>
<gene>
    <name evidence="11" type="ORF">DI603_12255</name>
</gene>
<comment type="similarity">
    <text evidence="2 9">Belongs to the uroporphyrinogen-III synthase family.</text>
</comment>
<feature type="domain" description="Tetrapyrrole biosynthesis uroporphyrinogen III synthase" evidence="10">
    <location>
        <begin position="20"/>
        <end position="253"/>
    </location>
</feature>
<evidence type="ECO:0000256" key="7">
    <source>
        <dbReference type="ARBA" id="ARBA00040167"/>
    </source>
</evidence>
<dbReference type="PANTHER" id="PTHR38042">
    <property type="entry name" value="UROPORPHYRINOGEN-III SYNTHASE, CHLOROPLASTIC"/>
    <property type="match status" value="1"/>
</dbReference>
<comment type="function">
    <text evidence="6 9">Catalyzes cyclization of the linear tetrapyrrole, hydroxymethylbilane, to the macrocyclic uroporphyrinogen III.</text>
</comment>
<dbReference type="GO" id="GO:0004852">
    <property type="term" value="F:uroporphyrinogen-III synthase activity"/>
    <property type="evidence" value="ECO:0007669"/>
    <property type="project" value="UniProtKB-UniRule"/>
</dbReference>
<name>A0A2W5DLS1_9BURK</name>
<keyword evidence="4 9" id="KW-0456">Lyase</keyword>
<sequence length="260" mass="27025">MSQGGITLLLTRPRPQLADWTQRLQAQGVQVAPLPLIDIAPPASADAVRAAWQRLPGCALAVFVSPNAVDGFFALQPADRRWPETLAACVGPGSARALAARGVPAELIVQPAADAASLDSEHLWLQLQARDWRGRRVLLLRGNGGREWLAERLTEAGAEVEAVSVYCRAAPVLDAAERLVLARALAEPASHAWLLSSAEAVGHLQQLLAAAGPSGAAGLSGQRAIATHERIAAAASAAGFAPVVLTRPDPAAIAAALQAF</sequence>
<dbReference type="EC" id="4.2.1.75" evidence="3 9"/>
<evidence type="ECO:0000313" key="12">
    <source>
        <dbReference type="Proteomes" id="UP000249633"/>
    </source>
</evidence>
<keyword evidence="5 9" id="KW-0627">Porphyrin biosynthesis</keyword>
<comment type="caution">
    <text evidence="11">The sequence shown here is derived from an EMBL/GenBank/DDBJ whole genome shotgun (WGS) entry which is preliminary data.</text>
</comment>
<evidence type="ECO:0000256" key="8">
    <source>
        <dbReference type="ARBA" id="ARBA00048617"/>
    </source>
</evidence>
<evidence type="ECO:0000256" key="3">
    <source>
        <dbReference type="ARBA" id="ARBA00013109"/>
    </source>
</evidence>
<dbReference type="Proteomes" id="UP000249633">
    <property type="component" value="Unassembled WGS sequence"/>
</dbReference>
<evidence type="ECO:0000259" key="10">
    <source>
        <dbReference type="Pfam" id="PF02602"/>
    </source>
</evidence>
<dbReference type="Gene3D" id="3.40.50.10090">
    <property type="match status" value="2"/>
</dbReference>
<dbReference type="InterPro" id="IPR003754">
    <property type="entry name" value="4pyrrol_synth_uPrphyn_synth"/>
</dbReference>
<dbReference type="SUPFAM" id="SSF69618">
    <property type="entry name" value="HemD-like"/>
    <property type="match status" value="1"/>
</dbReference>